<dbReference type="GO" id="GO:0009252">
    <property type="term" value="P:peptidoglycan biosynthetic process"/>
    <property type="evidence" value="ECO:0007669"/>
    <property type="project" value="UniProtKB-KW"/>
</dbReference>
<feature type="active site" description="Proton acceptor" evidence="7">
    <location>
        <position position="118"/>
    </location>
</feature>
<evidence type="ECO:0000256" key="2">
    <source>
        <dbReference type="ARBA" id="ARBA00022729"/>
    </source>
</evidence>
<dbReference type="PANTHER" id="PTHR21581">
    <property type="entry name" value="D-ALANYL-D-ALANINE CARBOXYPEPTIDASE"/>
    <property type="match status" value="1"/>
</dbReference>
<keyword evidence="11" id="KW-0472">Membrane</keyword>
<feature type="transmembrane region" description="Helical" evidence="11">
    <location>
        <begin position="373"/>
        <end position="391"/>
    </location>
</feature>
<name>A0A1I5WTX1_9PSEU</name>
<dbReference type="GO" id="GO:0006508">
    <property type="term" value="P:proteolysis"/>
    <property type="evidence" value="ECO:0007669"/>
    <property type="project" value="InterPro"/>
</dbReference>
<dbReference type="GO" id="GO:0071555">
    <property type="term" value="P:cell wall organization"/>
    <property type="evidence" value="ECO:0007669"/>
    <property type="project" value="UniProtKB-KW"/>
</dbReference>
<feature type="active site" description="Acyl-ester intermediate" evidence="7">
    <location>
        <position position="115"/>
    </location>
</feature>
<dbReference type="GO" id="GO:0008360">
    <property type="term" value="P:regulation of cell shape"/>
    <property type="evidence" value="ECO:0007669"/>
    <property type="project" value="UniProtKB-KW"/>
</dbReference>
<keyword evidence="15" id="KW-1185">Reference proteome</keyword>
<feature type="region of interest" description="Disordered" evidence="10">
    <location>
        <begin position="340"/>
        <end position="363"/>
    </location>
</feature>
<dbReference type="InterPro" id="IPR012338">
    <property type="entry name" value="Beta-lactam/transpept-like"/>
</dbReference>
<evidence type="ECO:0000256" key="8">
    <source>
        <dbReference type="PIRSR" id="PIRSR618044-2"/>
    </source>
</evidence>
<reference evidence="15" key="1">
    <citation type="submission" date="2016-10" db="EMBL/GenBank/DDBJ databases">
        <authorList>
            <person name="Varghese N."/>
            <person name="Submissions S."/>
        </authorList>
    </citation>
    <scope>NUCLEOTIDE SEQUENCE [LARGE SCALE GENOMIC DNA]</scope>
    <source>
        <strain evidence="15">CGMCC 4.5579</strain>
    </source>
</reference>
<evidence type="ECO:0000256" key="12">
    <source>
        <dbReference type="SAM" id="SignalP"/>
    </source>
</evidence>
<protein>
    <submittedName>
        <fullName evidence="14">D-alanyl-D-alanine carboxypeptidase (Penicillin-binding protein 5/6)</fullName>
    </submittedName>
</protein>
<evidence type="ECO:0000256" key="4">
    <source>
        <dbReference type="ARBA" id="ARBA00022960"/>
    </source>
</evidence>
<dbReference type="Gene3D" id="3.40.710.10">
    <property type="entry name" value="DD-peptidase/beta-lactamase superfamily"/>
    <property type="match status" value="1"/>
</dbReference>
<feature type="compositionally biased region" description="Pro residues" evidence="10">
    <location>
        <begin position="35"/>
        <end position="60"/>
    </location>
</feature>
<evidence type="ECO:0000256" key="7">
    <source>
        <dbReference type="PIRSR" id="PIRSR618044-1"/>
    </source>
</evidence>
<feature type="binding site" evidence="8">
    <location>
        <position position="276"/>
    </location>
    <ligand>
        <name>substrate</name>
    </ligand>
</feature>
<dbReference type="STRING" id="587909.SAMN05421810_105276"/>
<evidence type="ECO:0000313" key="14">
    <source>
        <dbReference type="EMBL" id="SFQ23174.1"/>
    </source>
</evidence>
<dbReference type="InterPro" id="IPR018044">
    <property type="entry name" value="Peptidase_S11"/>
</dbReference>
<evidence type="ECO:0000256" key="3">
    <source>
        <dbReference type="ARBA" id="ARBA00022801"/>
    </source>
</evidence>
<dbReference type="GO" id="GO:0009002">
    <property type="term" value="F:serine-type D-Ala-D-Ala carboxypeptidase activity"/>
    <property type="evidence" value="ECO:0007669"/>
    <property type="project" value="InterPro"/>
</dbReference>
<accession>A0A1I5WTX1</accession>
<evidence type="ECO:0000313" key="15">
    <source>
        <dbReference type="Proteomes" id="UP000198727"/>
    </source>
</evidence>
<keyword evidence="14" id="KW-0121">Carboxypeptidase</keyword>
<proteinExistence type="inferred from homology"/>
<evidence type="ECO:0000256" key="9">
    <source>
        <dbReference type="RuleBase" id="RU004016"/>
    </source>
</evidence>
<organism evidence="14 15">
    <name type="scientific">Amycolatopsis arida</name>
    <dbReference type="NCBI Taxonomy" id="587909"/>
    <lineage>
        <taxon>Bacteria</taxon>
        <taxon>Bacillati</taxon>
        <taxon>Actinomycetota</taxon>
        <taxon>Actinomycetes</taxon>
        <taxon>Pseudonocardiales</taxon>
        <taxon>Pseudonocardiaceae</taxon>
        <taxon>Amycolatopsis</taxon>
    </lineage>
</organism>
<dbReference type="EMBL" id="FOWW01000005">
    <property type="protein sequence ID" value="SFQ23174.1"/>
    <property type="molecule type" value="Genomic_DNA"/>
</dbReference>
<keyword evidence="4" id="KW-0133">Cell shape</keyword>
<feature type="region of interest" description="Disordered" evidence="10">
    <location>
        <begin position="13"/>
        <end position="82"/>
    </location>
</feature>
<dbReference type="InterPro" id="IPR001967">
    <property type="entry name" value="Peptidase_S11_N"/>
</dbReference>
<keyword evidence="5" id="KW-0573">Peptidoglycan synthesis</keyword>
<dbReference type="SUPFAM" id="SSF56601">
    <property type="entry name" value="beta-lactamase/transpeptidase-like"/>
    <property type="match status" value="1"/>
</dbReference>
<keyword evidence="6" id="KW-0961">Cell wall biogenesis/degradation</keyword>
<keyword evidence="3" id="KW-0378">Hydrolase</keyword>
<dbReference type="PANTHER" id="PTHR21581:SF33">
    <property type="entry name" value="D-ALANYL-D-ALANINE CARBOXYPEPTIDASE DACB"/>
    <property type="match status" value="1"/>
</dbReference>
<evidence type="ECO:0000256" key="1">
    <source>
        <dbReference type="ARBA" id="ARBA00007164"/>
    </source>
</evidence>
<feature type="compositionally biased region" description="Low complexity" evidence="10">
    <location>
        <begin position="341"/>
        <end position="363"/>
    </location>
</feature>
<evidence type="ECO:0000256" key="5">
    <source>
        <dbReference type="ARBA" id="ARBA00022984"/>
    </source>
</evidence>
<dbReference type="AlphaFoldDB" id="A0A1I5WTX1"/>
<keyword evidence="11" id="KW-0812">Transmembrane</keyword>
<keyword evidence="11" id="KW-1133">Transmembrane helix</keyword>
<feature type="active site" evidence="7">
    <location>
        <position position="170"/>
    </location>
</feature>
<sequence length="400" mass="41643">MLTVVLSALLAAPLPAAAAPRQGPDQPAECANRELPPPPVDTSERPPPGQPSPAPLPVPETPVGGERMGECGLVLPPGAPRPPEELTAASWVVQDLETGAILAAKDPHGRQRPASLVKSLLALVVLRDLEPGQVVVPTELDASQECTCVGIVPGGRYTVDQLLHALLMRSGNDVAHALATALGGVPEALRRMNTLAARLGAKDTRAASPSGLDGPGMSSSAYDMGLVFHHAMRQPEYAAAVATRTMEFPGWGDKPAFPIYNDNKLLGSYPGFLGGKTGFTDDSRHTYAGAAERNGRRLAVVMLRGEQRPTRLTDQAAALLDYGFALAAAGTPPVGRIDYSPTALTAPTAEPEPAGTGGTALATATEDPFGTTGWIITIVVSVLSVGMVITLHRRRQAAQS</sequence>
<gene>
    <name evidence="14" type="ORF">SAMN05421810_105276</name>
</gene>
<dbReference type="Pfam" id="PF00768">
    <property type="entry name" value="Peptidase_S11"/>
    <property type="match status" value="1"/>
</dbReference>
<comment type="similarity">
    <text evidence="1 9">Belongs to the peptidase S11 family.</text>
</comment>
<feature type="domain" description="Peptidase S11 D-alanyl-D-alanine carboxypeptidase A N-terminal" evidence="13">
    <location>
        <begin position="82"/>
        <end position="303"/>
    </location>
</feature>
<dbReference type="Proteomes" id="UP000198727">
    <property type="component" value="Unassembled WGS sequence"/>
</dbReference>
<evidence type="ECO:0000259" key="13">
    <source>
        <dbReference type="Pfam" id="PF00768"/>
    </source>
</evidence>
<evidence type="ECO:0000256" key="11">
    <source>
        <dbReference type="SAM" id="Phobius"/>
    </source>
</evidence>
<evidence type="ECO:0000256" key="10">
    <source>
        <dbReference type="SAM" id="MobiDB-lite"/>
    </source>
</evidence>
<feature type="signal peptide" evidence="12">
    <location>
        <begin position="1"/>
        <end position="18"/>
    </location>
</feature>
<feature type="chain" id="PRO_5011465027" evidence="12">
    <location>
        <begin position="19"/>
        <end position="400"/>
    </location>
</feature>
<evidence type="ECO:0000256" key="6">
    <source>
        <dbReference type="ARBA" id="ARBA00023316"/>
    </source>
</evidence>
<dbReference type="PRINTS" id="PR00725">
    <property type="entry name" value="DADACBPTASE1"/>
</dbReference>
<keyword evidence="14" id="KW-0645">Protease</keyword>
<keyword evidence="2 12" id="KW-0732">Signal</keyword>